<keyword evidence="1" id="KW-1133">Transmembrane helix</keyword>
<name>A0A8S1NAT2_PARPR</name>
<evidence type="ECO:0000313" key="2">
    <source>
        <dbReference type="EMBL" id="CAD8083754.1"/>
    </source>
</evidence>
<dbReference type="Proteomes" id="UP000688137">
    <property type="component" value="Unassembled WGS sequence"/>
</dbReference>
<proteinExistence type="predicted"/>
<evidence type="ECO:0008006" key="4">
    <source>
        <dbReference type="Google" id="ProtNLM"/>
    </source>
</evidence>
<reference evidence="2" key="1">
    <citation type="submission" date="2021-01" db="EMBL/GenBank/DDBJ databases">
        <authorList>
            <consortium name="Genoscope - CEA"/>
            <person name="William W."/>
        </authorList>
    </citation>
    <scope>NUCLEOTIDE SEQUENCE</scope>
</reference>
<gene>
    <name evidence="2" type="ORF">PPRIM_AZ9-3.1.T0700224</name>
</gene>
<comment type="caution">
    <text evidence="2">The sequence shown here is derived from an EMBL/GenBank/DDBJ whole genome shotgun (WGS) entry which is preliminary data.</text>
</comment>
<dbReference type="AlphaFoldDB" id="A0A8S1NAT2"/>
<keyword evidence="1" id="KW-0812">Transmembrane</keyword>
<keyword evidence="3" id="KW-1185">Reference proteome</keyword>
<organism evidence="2 3">
    <name type="scientific">Paramecium primaurelia</name>
    <dbReference type="NCBI Taxonomy" id="5886"/>
    <lineage>
        <taxon>Eukaryota</taxon>
        <taxon>Sar</taxon>
        <taxon>Alveolata</taxon>
        <taxon>Ciliophora</taxon>
        <taxon>Intramacronucleata</taxon>
        <taxon>Oligohymenophorea</taxon>
        <taxon>Peniculida</taxon>
        <taxon>Parameciidae</taxon>
        <taxon>Paramecium</taxon>
    </lineage>
</organism>
<evidence type="ECO:0000313" key="3">
    <source>
        <dbReference type="Proteomes" id="UP000688137"/>
    </source>
</evidence>
<dbReference type="EMBL" id="CAJJDM010000073">
    <property type="protein sequence ID" value="CAD8083754.1"/>
    <property type="molecule type" value="Genomic_DNA"/>
</dbReference>
<accession>A0A8S1NAT2</accession>
<feature type="transmembrane region" description="Helical" evidence="1">
    <location>
        <begin position="65"/>
        <end position="85"/>
    </location>
</feature>
<evidence type="ECO:0000256" key="1">
    <source>
        <dbReference type="SAM" id="Phobius"/>
    </source>
</evidence>
<sequence>MFIYYNCTDILKVCQAYSEYCVLTNSVYKVITLCDNYDNVFSCTLGINDTQCGWFHQVNAKITQYIVIQMMLTYQHVLVGVLLVFQMELNVLIKELVFHIQSLQVVKMKY</sequence>
<keyword evidence="1" id="KW-0472">Membrane</keyword>
<protein>
    <recommendedName>
        <fullName evidence="4">Transmembrane protein</fullName>
    </recommendedName>
</protein>